<comment type="caution">
    <text evidence="1">The sequence shown here is derived from an EMBL/GenBank/DDBJ whole genome shotgun (WGS) entry which is preliminary data.</text>
</comment>
<organism evidence="1 2">
    <name type="scientific">Nephila pilipes</name>
    <name type="common">Giant wood spider</name>
    <name type="synonym">Nephila maculata</name>
    <dbReference type="NCBI Taxonomy" id="299642"/>
    <lineage>
        <taxon>Eukaryota</taxon>
        <taxon>Metazoa</taxon>
        <taxon>Ecdysozoa</taxon>
        <taxon>Arthropoda</taxon>
        <taxon>Chelicerata</taxon>
        <taxon>Arachnida</taxon>
        <taxon>Araneae</taxon>
        <taxon>Araneomorphae</taxon>
        <taxon>Entelegynae</taxon>
        <taxon>Araneoidea</taxon>
        <taxon>Nephilidae</taxon>
        <taxon>Nephila</taxon>
    </lineage>
</organism>
<name>A0A8X6U916_NEPPI</name>
<reference evidence="1" key="1">
    <citation type="submission" date="2020-08" db="EMBL/GenBank/DDBJ databases">
        <title>Multicomponent nature underlies the extraordinary mechanical properties of spider dragline silk.</title>
        <authorList>
            <person name="Kono N."/>
            <person name="Nakamura H."/>
            <person name="Mori M."/>
            <person name="Yoshida Y."/>
            <person name="Ohtoshi R."/>
            <person name="Malay A.D."/>
            <person name="Moran D.A.P."/>
            <person name="Tomita M."/>
            <person name="Numata K."/>
            <person name="Arakawa K."/>
        </authorList>
    </citation>
    <scope>NUCLEOTIDE SEQUENCE</scope>
</reference>
<proteinExistence type="predicted"/>
<sequence>MTGSHCNLTSLHVSDIARLAHLSPHVSEKFCNSTLVIESSPIILQFRTHRDHPNILRWIPSSEAI</sequence>
<dbReference type="AlphaFoldDB" id="A0A8X6U916"/>
<protein>
    <submittedName>
        <fullName evidence="1">Uncharacterized protein</fullName>
    </submittedName>
</protein>
<evidence type="ECO:0000313" key="1">
    <source>
        <dbReference type="EMBL" id="GFT93720.1"/>
    </source>
</evidence>
<dbReference type="Proteomes" id="UP000887013">
    <property type="component" value="Unassembled WGS sequence"/>
</dbReference>
<dbReference type="EMBL" id="BMAW01121388">
    <property type="protein sequence ID" value="GFT93720.1"/>
    <property type="molecule type" value="Genomic_DNA"/>
</dbReference>
<gene>
    <name evidence="1" type="ORF">NPIL_494451</name>
</gene>
<evidence type="ECO:0000313" key="2">
    <source>
        <dbReference type="Proteomes" id="UP000887013"/>
    </source>
</evidence>
<accession>A0A8X6U916</accession>
<keyword evidence="2" id="KW-1185">Reference proteome</keyword>